<proteinExistence type="predicted"/>
<gene>
    <name evidence="1" type="ORF">Tco_0977654</name>
</gene>
<organism evidence="1 2">
    <name type="scientific">Tanacetum coccineum</name>
    <dbReference type="NCBI Taxonomy" id="301880"/>
    <lineage>
        <taxon>Eukaryota</taxon>
        <taxon>Viridiplantae</taxon>
        <taxon>Streptophyta</taxon>
        <taxon>Embryophyta</taxon>
        <taxon>Tracheophyta</taxon>
        <taxon>Spermatophyta</taxon>
        <taxon>Magnoliopsida</taxon>
        <taxon>eudicotyledons</taxon>
        <taxon>Gunneridae</taxon>
        <taxon>Pentapetalae</taxon>
        <taxon>asterids</taxon>
        <taxon>campanulids</taxon>
        <taxon>Asterales</taxon>
        <taxon>Asteraceae</taxon>
        <taxon>Asteroideae</taxon>
        <taxon>Anthemideae</taxon>
        <taxon>Anthemidinae</taxon>
        <taxon>Tanacetum</taxon>
    </lineage>
</organism>
<protein>
    <submittedName>
        <fullName evidence="1">Uncharacterized protein</fullName>
    </submittedName>
</protein>
<evidence type="ECO:0000313" key="2">
    <source>
        <dbReference type="Proteomes" id="UP001151760"/>
    </source>
</evidence>
<keyword evidence="2" id="KW-1185">Reference proteome</keyword>
<comment type="caution">
    <text evidence="1">The sequence shown here is derived from an EMBL/GenBank/DDBJ whole genome shotgun (WGS) entry which is preliminary data.</text>
</comment>
<sequence>MMIGGENSQLHFVSNFNIQILDNKIPPHESCLSIHLRQKRNMMAECNPEAIEKHRIRFPLLVFRAFGPEAMGSEADVPQDPDNWLTSYEVGSSSIARNESATSINKNTVPEKSEIWRHSRNNRLKIWSGLPLRSRLKS</sequence>
<dbReference type="EMBL" id="BQNB010016413">
    <property type="protein sequence ID" value="GJT51497.1"/>
    <property type="molecule type" value="Genomic_DNA"/>
</dbReference>
<name>A0ABQ5EKY0_9ASTR</name>
<accession>A0ABQ5EKY0</accession>
<reference evidence="1" key="2">
    <citation type="submission" date="2022-01" db="EMBL/GenBank/DDBJ databases">
        <authorList>
            <person name="Yamashiro T."/>
            <person name="Shiraishi A."/>
            <person name="Satake H."/>
            <person name="Nakayama K."/>
        </authorList>
    </citation>
    <scope>NUCLEOTIDE SEQUENCE</scope>
</reference>
<dbReference type="Proteomes" id="UP001151760">
    <property type="component" value="Unassembled WGS sequence"/>
</dbReference>
<evidence type="ECO:0000313" key="1">
    <source>
        <dbReference type="EMBL" id="GJT51497.1"/>
    </source>
</evidence>
<reference evidence="1" key="1">
    <citation type="journal article" date="2022" name="Int. J. Mol. Sci.">
        <title>Draft Genome of Tanacetum Coccineum: Genomic Comparison of Closely Related Tanacetum-Family Plants.</title>
        <authorList>
            <person name="Yamashiro T."/>
            <person name="Shiraishi A."/>
            <person name="Nakayama K."/>
            <person name="Satake H."/>
        </authorList>
    </citation>
    <scope>NUCLEOTIDE SEQUENCE</scope>
</reference>